<sequence>MGFKSLKLSVNGGTLINLTIEGENGPVVELAVGPTSDLPTMLELVAGAILTPPAPLVQNKDKKIEVRSTIEKGSSNLGALFGTKSARKNYLTRVSKKIAKSRKIAEQKALSLVDLEATEEFPVPPSSPLLKGSHFYPLVAAVGEERVVRITSSPPSSVDYSVKRTTKEKHTLRTRMLRNNIHICAAKKGQTKEQYVRHPVEDVTLTTTNPSTVRGEGIVLDDDQEMLDQLVVEPTADYLNVQEVLAKLGNEEFEEIINYKLYLPISIESIKGRPVDEVVQEIRDILNKMAIEAFDPKDDDLMEEHLARNICMVETRASNKYGEPSRHRSDKEGASVAIDSDFDGSIKLNEKDEYIESLESKIE</sequence>
<dbReference type="Proteomes" id="UP000775213">
    <property type="component" value="Unassembled WGS sequence"/>
</dbReference>
<evidence type="ECO:0000313" key="1">
    <source>
        <dbReference type="EMBL" id="KAH0450923.1"/>
    </source>
</evidence>
<gene>
    <name evidence="1" type="ORF">IEQ34_021615</name>
</gene>
<reference evidence="1 2" key="1">
    <citation type="journal article" date="2021" name="Hortic Res">
        <title>Chromosome-scale assembly of the Dendrobium chrysotoxum genome enhances the understanding of orchid evolution.</title>
        <authorList>
            <person name="Zhang Y."/>
            <person name="Zhang G.Q."/>
            <person name="Zhang D."/>
            <person name="Liu X.D."/>
            <person name="Xu X.Y."/>
            <person name="Sun W.H."/>
            <person name="Yu X."/>
            <person name="Zhu X."/>
            <person name="Wang Z.W."/>
            <person name="Zhao X."/>
            <person name="Zhong W.Y."/>
            <person name="Chen H."/>
            <person name="Yin W.L."/>
            <person name="Huang T."/>
            <person name="Niu S.C."/>
            <person name="Liu Z.J."/>
        </authorList>
    </citation>
    <scope>NUCLEOTIDE SEQUENCE [LARGE SCALE GENOMIC DNA]</scope>
    <source>
        <strain evidence="1">Lindl</strain>
    </source>
</reference>
<accession>A0AAV7G5D1</accession>
<keyword evidence="2" id="KW-1185">Reference proteome</keyword>
<dbReference type="AlphaFoldDB" id="A0AAV7G5D1"/>
<protein>
    <submittedName>
        <fullName evidence="1">Uncharacterized protein</fullName>
    </submittedName>
</protein>
<evidence type="ECO:0000313" key="2">
    <source>
        <dbReference type="Proteomes" id="UP000775213"/>
    </source>
</evidence>
<name>A0AAV7G5D1_DENCH</name>
<dbReference type="EMBL" id="JAGFBR010000018">
    <property type="protein sequence ID" value="KAH0450923.1"/>
    <property type="molecule type" value="Genomic_DNA"/>
</dbReference>
<organism evidence="1 2">
    <name type="scientific">Dendrobium chrysotoxum</name>
    <name type="common">Orchid</name>
    <dbReference type="NCBI Taxonomy" id="161865"/>
    <lineage>
        <taxon>Eukaryota</taxon>
        <taxon>Viridiplantae</taxon>
        <taxon>Streptophyta</taxon>
        <taxon>Embryophyta</taxon>
        <taxon>Tracheophyta</taxon>
        <taxon>Spermatophyta</taxon>
        <taxon>Magnoliopsida</taxon>
        <taxon>Liliopsida</taxon>
        <taxon>Asparagales</taxon>
        <taxon>Orchidaceae</taxon>
        <taxon>Epidendroideae</taxon>
        <taxon>Malaxideae</taxon>
        <taxon>Dendrobiinae</taxon>
        <taxon>Dendrobium</taxon>
    </lineage>
</organism>
<proteinExistence type="predicted"/>
<comment type="caution">
    <text evidence="1">The sequence shown here is derived from an EMBL/GenBank/DDBJ whole genome shotgun (WGS) entry which is preliminary data.</text>
</comment>